<evidence type="ECO:0000256" key="5">
    <source>
        <dbReference type="ARBA" id="ARBA00023002"/>
    </source>
</evidence>
<dbReference type="InterPro" id="IPR013786">
    <property type="entry name" value="AcylCoA_DH/ox_N"/>
</dbReference>
<dbReference type="Pfam" id="PF00441">
    <property type="entry name" value="Acyl-CoA_dh_1"/>
    <property type="match status" value="1"/>
</dbReference>
<dbReference type="InterPro" id="IPR037069">
    <property type="entry name" value="AcylCoA_DH/ox_N_sf"/>
</dbReference>
<dbReference type="RefSeq" id="WP_208238724.1">
    <property type="nucleotide sequence ID" value="NZ_JAGEPF010000005.1"/>
</dbReference>
<evidence type="ECO:0000256" key="3">
    <source>
        <dbReference type="ARBA" id="ARBA00022630"/>
    </source>
</evidence>
<dbReference type="InterPro" id="IPR036250">
    <property type="entry name" value="AcylCo_DH-like_C"/>
</dbReference>
<dbReference type="EMBL" id="JAGEPF010000005">
    <property type="protein sequence ID" value="MBO2457550.1"/>
    <property type="molecule type" value="Genomic_DNA"/>
</dbReference>
<name>A0ABS3RLD0_9ACTN</name>
<dbReference type="Pfam" id="PF02771">
    <property type="entry name" value="Acyl-CoA_dh_N"/>
    <property type="match status" value="1"/>
</dbReference>
<dbReference type="Proteomes" id="UP000680206">
    <property type="component" value="Unassembled WGS sequence"/>
</dbReference>
<dbReference type="Gene3D" id="1.20.140.10">
    <property type="entry name" value="Butyryl-CoA Dehydrogenase, subunit A, domain 3"/>
    <property type="match status" value="1"/>
</dbReference>
<dbReference type="SUPFAM" id="SSF47203">
    <property type="entry name" value="Acyl-CoA dehydrogenase C-terminal domain-like"/>
    <property type="match status" value="1"/>
</dbReference>
<accession>A0ABS3RLD0</accession>
<dbReference type="PANTHER" id="PTHR43884">
    <property type="entry name" value="ACYL-COA DEHYDROGENASE"/>
    <property type="match status" value="1"/>
</dbReference>
<evidence type="ECO:0000259" key="7">
    <source>
        <dbReference type="Pfam" id="PF02771"/>
    </source>
</evidence>
<dbReference type="SUPFAM" id="SSF56645">
    <property type="entry name" value="Acyl-CoA dehydrogenase NM domain-like"/>
    <property type="match status" value="1"/>
</dbReference>
<keyword evidence="9" id="KW-1185">Reference proteome</keyword>
<dbReference type="PANTHER" id="PTHR43884:SF20">
    <property type="entry name" value="ACYL-COA DEHYDROGENASE FADE28"/>
    <property type="match status" value="1"/>
</dbReference>
<dbReference type="Gene3D" id="1.10.540.10">
    <property type="entry name" value="Acyl-CoA dehydrogenase/oxidase, N-terminal domain"/>
    <property type="match status" value="1"/>
</dbReference>
<sequence>MSIALTATPEQRVLAEAVRDYCAAHCTEEVRRAGSGSFPWPFWRGLAELGVLSLAAPGEGGGAGDIAAACTELGRAAAPGPLAATVFAVHALPADLAGPVGDGTGLPSVGEPPLLPWAPLAEVFIETDGREAWLARPVGTVQPVETLGGEPWGRAGLERLRPLERVPAATALSGIALAAYLWGAGRRLLGIAAEHARTRVQFGRTIGSFQAVAHPLVTAGAALTSAEKLTTMAALAIDGGHPDGAALAASARLSASRAAVEAAMVAHQTLGAIGFSVEGPIGPVAQRIRQFAASPGHAGDLGEQALARYSRKGRR</sequence>
<evidence type="ECO:0000256" key="2">
    <source>
        <dbReference type="ARBA" id="ARBA00009347"/>
    </source>
</evidence>
<feature type="domain" description="Acyl-CoA dehydrogenase/oxidase C-terminal" evidence="6">
    <location>
        <begin position="175"/>
        <end position="288"/>
    </location>
</feature>
<gene>
    <name evidence="8" type="ORF">J4709_08195</name>
</gene>
<evidence type="ECO:0000256" key="4">
    <source>
        <dbReference type="ARBA" id="ARBA00022827"/>
    </source>
</evidence>
<protein>
    <submittedName>
        <fullName evidence="8">Acyl-CoA dehydrogenase family protein</fullName>
    </submittedName>
</protein>
<evidence type="ECO:0000256" key="1">
    <source>
        <dbReference type="ARBA" id="ARBA00001974"/>
    </source>
</evidence>
<comment type="similarity">
    <text evidence="2">Belongs to the acyl-CoA dehydrogenase family.</text>
</comment>
<proteinExistence type="inferred from homology"/>
<reference evidence="8 9" key="1">
    <citation type="submission" date="2021-03" db="EMBL/GenBank/DDBJ databases">
        <title>Actinomadura violae sp. nov., isolated from lichen in Thailand.</title>
        <authorList>
            <person name="Kanchanasin P."/>
            <person name="Saeng-In P."/>
            <person name="Phongsopitanun W."/>
            <person name="Yuki M."/>
            <person name="Kudo T."/>
            <person name="Ohkuma M."/>
            <person name="Tanasupawat S."/>
        </authorList>
    </citation>
    <scope>NUCLEOTIDE SEQUENCE [LARGE SCALE GENOMIC DNA]</scope>
    <source>
        <strain evidence="8 9">LCR2-06</strain>
    </source>
</reference>
<organism evidence="8 9">
    <name type="scientific">Actinomadura violacea</name>
    <dbReference type="NCBI Taxonomy" id="2819934"/>
    <lineage>
        <taxon>Bacteria</taxon>
        <taxon>Bacillati</taxon>
        <taxon>Actinomycetota</taxon>
        <taxon>Actinomycetes</taxon>
        <taxon>Streptosporangiales</taxon>
        <taxon>Thermomonosporaceae</taxon>
        <taxon>Actinomadura</taxon>
    </lineage>
</organism>
<keyword evidence="4" id="KW-0274">FAD</keyword>
<evidence type="ECO:0000313" key="9">
    <source>
        <dbReference type="Proteomes" id="UP000680206"/>
    </source>
</evidence>
<dbReference type="InterPro" id="IPR009075">
    <property type="entry name" value="AcylCo_DH/oxidase_C"/>
</dbReference>
<feature type="domain" description="Acyl-CoA dehydrogenase/oxidase N-terminal" evidence="7">
    <location>
        <begin position="8"/>
        <end position="83"/>
    </location>
</feature>
<comment type="cofactor">
    <cofactor evidence="1">
        <name>FAD</name>
        <dbReference type="ChEBI" id="CHEBI:57692"/>
    </cofactor>
</comment>
<comment type="caution">
    <text evidence="8">The sequence shown here is derived from an EMBL/GenBank/DDBJ whole genome shotgun (WGS) entry which is preliminary data.</text>
</comment>
<keyword evidence="3" id="KW-0285">Flavoprotein</keyword>
<keyword evidence="5" id="KW-0560">Oxidoreductase</keyword>
<evidence type="ECO:0000259" key="6">
    <source>
        <dbReference type="Pfam" id="PF00441"/>
    </source>
</evidence>
<evidence type="ECO:0000313" key="8">
    <source>
        <dbReference type="EMBL" id="MBO2457550.1"/>
    </source>
</evidence>
<dbReference type="InterPro" id="IPR009100">
    <property type="entry name" value="AcylCoA_DH/oxidase_NM_dom_sf"/>
</dbReference>